<proteinExistence type="predicted"/>
<dbReference type="EMBL" id="JBIRGQ010000011">
    <property type="protein sequence ID" value="MFH8551409.1"/>
    <property type="molecule type" value="Genomic_DNA"/>
</dbReference>
<dbReference type="NCBIfam" id="NF005543">
    <property type="entry name" value="PRK07206.1"/>
    <property type="match status" value="1"/>
</dbReference>
<evidence type="ECO:0000259" key="5">
    <source>
        <dbReference type="PROSITE" id="PS50975"/>
    </source>
</evidence>
<keyword evidence="2 4" id="KW-0547">Nucleotide-binding</keyword>
<evidence type="ECO:0000313" key="7">
    <source>
        <dbReference type="Proteomes" id="UP001610818"/>
    </source>
</evidence>
<dbReference type="PROSITE" id="PS50975">
    <property type="entry name" value="ATP_GRASP"/>
    <property type="match status" value="1"/>
</dbReference>
<reference evidence="6 7" key="1">
    <citation type="submission" date="2024-10" db="EMBL/GenBank/DDBJ databases">
        <title>The Natural Products Discovery Center: Release of the First 8490 Sequenced Strains for Exploring Actinobacteria Biosynthetic Diversity.</title>
        <authorList>
            <person name="Kalkreuter E."/>
            <person name="Kautsar S.A."/>
            <person name="Yang D."/>
            <person name="Bader C.D."/>
            <person name="Teijaro C.N."/>
            <person name="Fluegel L."/>
            <person name="Davis C.M."/>
            <person name="Simpson J.R."/>
            <person name="Lauterbach L."/>
            <person name="Steele A.D."/>
            <person name="Gui C."/>
            <person name="Meng S."/>
            <person name="Li G."/>
            <person name="Viehrig K."/>
            <person name="Ye F."/>
            <person name="Su P."/>
            <person name="Kiefer A.F."/>
            <person name="Nichols A."/>
            <person name="Cepeda A.J."/>
            <person name="Yan W."/>
            <person name="Fan B."/>
            <person name="Jiang Y."/>
            <person name="Adhikari A."/>
            <person name="Zheng C.-J."/>
            <person name="Schuster L."/>
            <person name="Cowan T.M."/>
            <person name="Smanski M.J."/>
            <person name="Chevrette M.G."/>
            <person name="De Carvalho L.P.S."/>
            <person name="Shen B."/>
        </authorList>
    </citation>
    <scope>NUCLEOTIDE SEQUENCE [LARGE SCALE GENOMIC DNA]</scope>
    <source>
        <strain evidence="6 7">NPDC017990</strain>
    </source>
</reference>
<dbReference type="RefSeq" id="WP_397718320.1">
    <property type="nucleotide sequence ID" value="NZ_JBIRGN010000011.1"/>
</dbReference>
<gene>
    <name evidence="6" type="ORF">ACH4F9_41135</name>
</gene>
<dbReference type="Gene3D" id="3.30.470.20">
    <property type="entry name" value="ATP-grasp fold, B domain"/>
    <property type="match status" value="1"/>
</dbReference>
<name>A0ABW7R4W6_9ACTN</name>
<keyword evidence="3 4" id="KW-0067">ATP-binding</keyword>
<evidence type="ECO:0000256" key="4">
    <source>
        <dbReference type="PROSITE-ProRule" id="PRU00409"/>
    </source>
</evidence>
<dbReference type="SUPFAM" id="SSF56059">
    <property type="entry name" value="Glutathione synthetase ATP-binding domain-like"/>
    <property type="match status" value="1"/>
</dbReference>
<evidence type="ECO:0000256" key="2">
    <source>
        <dbReference type="ARBA" id="ARBA00022741"/>
    </source>
</evidence>
<dbReference type="PANTHER" id="PTHR43585:SF2">
    <property type="entry name" value="ATP-GRASP ENZYME FSQD"/>
    <property type="match status" value="1"/>
</dbReference>
<comment type="caution">
    <text evidence="6">The sequence shown here is derived from an EMBL/GenBank/DDBJ whole genome shotgun (WGS) entry which is preliminary data.</text>
</comment>
<evidence type="ECO:0000256" key="3">
    <source>
        <dbReference type="ARBA" id="ARBA00022840"/>
    </source>
</evidence>
<dbReference type="Proteomes" id="UP001610818">
    <property type="component" value="Unassembled WGS sequence"/>
</dbReference>
<dbReference type="InterPro" id="IPR011761">
    <property type="entry name" value="ATP-grasp"/>
</dbReference>
<keyword evidence="1" id="KW-0436">Ligase</keyword>
<accession>A0ABW7R4W6</accession>
<evidence type="ECO:0000256" key="1">
    <source>
        <dbReference type="ARBA" id="ARBA00022598"/>
    </source>
</evidence>
<dbReference type="InterPro" id="IPR052032">
    <property type="entry name" value="ATP-dep_AA_Ligase"/>
</dbReference>
<evidence type="ECO:0000313" key="6">
    <source>
        <dbReference type="EMBL" id="MFH8551409.1"/>
    </source>
</evidence>
<dbReference type="PANTHER" id="PTHR43585">
    <property type="entry name" value="FUMIPYRROLE BIOSYNTHESIS PROTEIN C"/>
    <property type="match status" value="1"/>
</dbReference>
<protein>
    <submittedName>
        <fullName evidence="6">ATP-grasp domain-containing protein</fullName>
    </submittedName>
</protein>
<feature type="domain" description="ATP-grasp" evidence="5">
    <location>
        <begin position="111"/>
        <end position="310"/>
    </location>
</feature>
<dbReference type="Pfam" id="PF13535">
    <property type="entry name" value="ATP-grasp_4"/>
    <property type="match status" value="1"/>
</dbReference>
<organism evidence="6 7">
    <name type="scientific">Streptomyces longisporoflavus</name>
    <dbReference type="NCBI Taxonomy" id="28044"/>
    <lineage>
        <taxon>Bacteria</taxon>
        <taxon>Bacillati</taxon>
        <taxon>Actinomycetota</taxon>
        <taxon>Actinomycetes</taxon>
        <taxon>Kitasatosporales</taxon>
        <taxon>Streptomycetaceae</taxon>
        <taxon>Streptomyces</taxon>
    </lineage>
</organism>
<keyword evidence="7" id="KW-1185">Reference proteome</keyword>
<sequence>MKIAIVDGYSTARFLVGELTGRGADCLHLRSQEHPPAVYARAFDAASYREDLGWFPRSSLAAAALAEAGVDRVVAGTESGVLLADELNHLLGLPGNAPETAEARRDKAAMAKALRAAGIAAVEDIEVATAEEGLAWFHGRGGRPVVVKPRASAGSDNVWVCHTEEQVTAACRKVLADTDFFGTPNHTALVQEYLDGPEYHADSASLDGEHKIAEVWRSYRLPQGNGAFVYDYEEPLQADDPVAVEISAYVKDVLTALGIRNAAGHSELRITERGPVLLETGARLIGGILPHVSAEYAGVSHVSLLTDTLVDHAAFAAFDDTTVRWSKPVRWVSLISDRAGTATTDGWRDTLTGLPTCQGLVSRIGPGKPVPATVDLASSPGFVYLAADRHEDVRRDYEALRAAETKGFYLS</sequence>